<proteinExistence type="inferred from homology"/>
<evidence type="ECO:0000256" key="13">
    <source>
        <dbReference type="ARBA" id="ARBA00049285"/>
    </source>
</evidence>
<comment type="catalytic activity">
    <reaction evidence="13">
        <text>L-glutamine + H2O = L-glutamate + NH4(+)</text>
        <dbReference type="Rhea" id="RHEA:15889"/>
        <dbReference type="ChEBI" id="CHEBI:15377"/>
        <dbReference type="ChEBI" id="CHEBI:28938"/>
        <dbReference type="ChEBI" id="CHEBI:29985"/>
        <dbReference type="ChEBI" id="CHEBI:58359"/>
    </reaction>
</comment>
<keyword evidence="7" id="KW-0028">Amino-acid biosynthesis</keyword>
<dbReference type="Pfam" id="PF00117">
    <property type="entry name" value="GATase"/>
    <property type="match status" value="1"/>
</dbReference>
<dbReference type="Gene3D" id="3.40.50.880">
    <property type="match status" value="1"/>
</dbReference>
<comment type="pathway">
    <text evidence="2">Amino-acid biosynthesis; L-arginine biosynthesis; carbamoyl phosphate from bicarbonate: step 1/1.</text>
</comment>
<dbReference type="GO" id="GO:0006541">
    <property type="term" value="P:glutamine metabolic process"/>
    <property type="evidence" value="ECO:0007669"/>
    <property type="project" value="InterPro"/>
</dbReference>
<evidence type="ECO:0000256" key="9">
    <source>
        <dbReference type="ARBA" id="ARBA00022840"/>
    </source>
</evidence>
<keyword evidence="11" id="KW-0665">Pyrimidine biosynthesis</keyword>
<dbReference type="GO" id="GO:0005524">
    <property type="term" value="F:ATP binding"/>
    <property type="evidence" value="ECO:0007669"/>
    <property type="project" value="UniProtKB-KW"/>
</dbReference>
<dbReference type="InterPro" id="IPR002474">
    <property type="entry name" value="CarbamoylP_synth_ssu_N"/>
</dbReference>
<dbReference type="SMART" id="SM01097">
    <property type="entry name" value="CPSase_sm_chain"/>
    <property type="match status" value="1"/>
</dbReference>
<dbReference type="PANTHER" id="PTHR11405">
    <property type="entry name" value="CARBAMOYLTRANSFERASE FAMILY MEMBER"/>
    <property type="match status" value="1"/>
</dbReference>
<evidence type="ECO:0000256" key="2">
    <source>
        <dbReference type="ARBA" id="ARBA00005077"/>
    </source>
</evidence>
<dbReference type="GO" id="GO:0006526">
    <property type="term" value="P:L-arginine biosynthetic process"/>
    <property type="evidence" value="ECO:0007669"/>
    <property type="project" value="TreeGrafter"/>
</dbReference>
<comment type="pathway">
    <text evidence="1">Pyrimidine metabolism; UMP biosynthesis via de novo pathway; (S)-dihydroorotate from bicarbonate: step 1/3.</text>
</comment>
<accession>A0A382J4U9</accession>
<dbReference type="SUPFAM" id="SSF52021">
    <property type="entry name" value="Carbamoyl phosphate synthetase, small subunit N-terminal domain"/>
    <property type="match status" value="1"/>
</dbReference>
<evidence type="ECO:0000256" key="6">
    <source>
        <dbReference type="ARBA" id="ARBA00022598"/>
    </source>
</evidence>
<evidence type="ECO:0000256" key="4">
    <source>
        <dbReference type="ARBA" id="ARBA00012738"/>
    </source>
</evidence>
<keyword evidence="8" id="KW-0547">Nucleotide-binding</keyword>
<dbReference type="Pfam" id="PF00988">
    <property type="entry name" value="CPSase_sm_chain"/>
    <property type="match status" value="1"/>
</dbReference>
<gene>
    <name evidence="15" type="ORF">METZ01_LOCUS259682</name>
</gene>
<dbReference type="PANTHER" id="PTHR11405:SF4">
    <property type="entry name" value="CARBAMOYL-PHOSPHATE SYNTHASE ARGININE-SPECIFIC SMALL CHAIN"/>
    <property type="match status" value="1"/>
</dbReference>
<dbReference type="NCBIfam" id="NF009475">
    <property type="entry name" value="PRK12838.1"/>
    <property type="match status" value="1"/>
</dbReference>
<keyword evidence="5" id="KW-0055">Arginine biosynthesis</keyword>
<dbReference type="GO" id="GO:0006207">
    <property type="term" value="P:'de novo' pyrimidine nucleobase biosynthetic process"/>
    <property type="evidence" value="ECO:0007669"/>
    <property type="project" value="InterPro"/>
</dbReference>
<name>A0A382J4U9_9ZZZZ</name>
<dbReference type="PROSITE" id="PS51273">
    <property type="entry name" value="GATASE_TYPE_1"/>
    <property type="match status" value="1"/>
</dbReference>
<dbReference type="GO" id="GO:0006221">
    <property type="term" value="P:pyrimidine nucleotide biosynthetic process"/>
    <property type="evidence" value="ECO:0007669"/>
    <property type="project" value="UniProtKB-KW"/>
</dbReference>
<dbReference type="PRINTS" id="PR00096">
    <property type="entry name" value="GATASE"/>
</dbReference>
<keyword evidence="10" id="KW-0315">Glutamine amidotransferase</keyword>
<dbReference type="InterPro" id="IPR029062">
    <property type="entry name" value="Class_I_gatase-like"/>
</dbReference>
<evidence type="ECO:0000256" key="3">
    <source>
        <dbReference type="ARBA" id="ARBA00007800"/>
    </source>
</evidence>
<organism evidence="15">
    <name type="scientific">marine metagenome</name>
    <dbReference type="NCBI Taxonomy" id="408172"/>
    <lineage>
        <taxon>unclassified sequences</taxon>
        <taxon>metagenomes</taxon>
        <taxon>ecological metagenomes</taxon>
    </lineage>
</organism>
<dbReference type="InterPro" id="IPR006274">
    <property type="entry name" value="CarbamoylP_synth_ssu"/>
</dbReference>
<dbReference type="AlphaFoldDB" id="A0A382J4U9"/>
<sequence length="266" mass="28824">MTTQPRPALIALADGTVFRGQCVAGDGEVFGEMVFNTSMTGYQEILTDPSYAGQLVTMTYPHIGNYGVTPDDDESSQPHVRALIMKQCCRRPSNQRAAMGLIEYLEQHGVLGIEGIDTRQLTRHVRTEGAMNSVVSTTESDADALVERARAWEGLEGRDLAQEVTCDETYVVEPEGEARAHVVAFDFGMKRNIVRKLVEAGCRVTVVPATTTAAEAMALQPDGIFLSNGPGDPRPLHYAIDTAKELIATADLPMFGICLGHEILGL</sequence>
<evidence type="ECO:0000256" key="10">
    <source>
        <dbReference type="ARBA" id="ARBA00022962"/>
    </source>
</evidence>
<protein>
    <recommendedName>
        <fullName evidence="4">carbamoyl-phosphate synthase (glutamine-hydrolyzing)</fullName>
        <ecNumber evidence="4">6.3.5.5</ecNumber>
    </recommendedName>
</protein>
<reference evidence="15" key="1">
    <citation type="submission" date="2018-05" db="EMBL/GenBank/DDBJ databases">
        <authorList>
            <person name="Lanie J.A."/>
            <person name="Ng W.-L."/>
            <person name="Kazmierczak K.M."/>
            <person name="Andrzejewski T.M."/>
            <person name="Davidsen T.M."/>
            <person name="Wayne K.J."/>
            <person name="Tettelin H."/>
            <person name="Glass J.I."/>
            <person name="Rusch D."/>
            <person name="Podicherti R."/>
            <person name="Tsui H.-C.T."/>
            <person name="Winkler M.E."/>
        </authorList>
    </citation>
    <scope>NUCLEOTIDE SEQUENCE</scope>
</reference>
<dbReference type="InterPro" id="IPR036480">
    <property type="entry name" value="CarbP_synth_ssu_N_sf"/>
</dbReference>
<dbReference type="EMBL" id="UINC01071709">
    <property type="protein sequence ID" value="SVC06828.1"/>
    <property type="molecule type" value="Genomic_DNA"/>
</dbReference>
<dbReference type="SUPFAM" id="SSF52317">
    <property type="entry name" value="Class I glutamine amidotransferase-like"/>
    <property type="match status" value="1"/>
</dbReference>
<dbReference type="EC" id="6.3.5.5" evidence="4"/>
<dbReference type="GO" id="GO:0005951">
    <property type="term" value="C:carbamoyl-phosphate synthase complex"/>
    <property type="evidence" value="ECO:0007669"/>
    <property type="project" value="TreeGrafter"/>
</dbReference>
<feature type="non-terminal residue" evidence="15">
    <location>
        <position position="266"/>
    </location>
</feature>
<dbReference type="NCBIfam" id="TIGR01368">
    <property type="entry name" value="CPSaseIIsmall"/>
    <property type="match status" value="1"/>
</dbReference>
<evidence type="ECO:0000256" key="5">
    <source>
        <dbReference type="ARBA" id="ARBA00022571"/>
    </source>
</evidence>
<evidence type="ECO:0000259" key="14">
    <source>
        <dbReference type="SMART" id="SM01097"/>
    </source>
</evidence>
<dbReference type="InterPro" id="IPR017926">
    <property type="entry name" value="GATASE"/>
</dbReference>
<dbReference type="Gene3D" id="3.50.30.20">
    <property type="entry name" value="Carbamoyl-phosphate synthase small subunit, N-terminal domain"/>
    <property type="match status" value="1"/>
</dbReference>
<evidence type="ECO:0000256" key="1">
    <source>
        <dbReference type="ARBA" id="ARBA00004812"/>
    </source>
</evidence>
<dbReference type="FunFam" id="3.50.30.20:FF:000001">
    <property type="entry name" value="Carbamoyl-phosphate synthase small chain"/>
    <property type="match status" value="1"/>
</dbReference>
<keyword evidence="9" id="KW-0067">ATP-binding</keyword>
<comment type="similarity">
    <text evidence="3">Belongs to the CarA family.</text>
</comment>
<evidence type="ECO:0000313" key="15">
    <source>
        <dbReference type="EMBL" id="SVC06828.1"/>
    </source>
</evidence>
<evidence type="ECO:0000256" key="8">
    <source>
        <dbReference type="ARBA" id="ARBA00022741"/>
    </source>
</evidence>
<dbReference type="GO" id="GO:0004088">
    <property type="term" value="F:carbamoyl-phosphate synthase (glutamine-hydrolyzing) activity"/>
    <property type="evidence" value="ECO:0007669"/>
    <property type="project" value="UniProtKB-EC"/>
</dbReference>
<evidence type="ECO:0000256" key="7">
    <source>
        <dbReference type="ARBA" id="ARBA00022605"/>
    </source>
</evidence>
<feature type="domain" description="Carbamoyl-phosphate synthase small subunit N-terminal" evidence="14">
    <location>
        <begin position="6"/>
        <end position="136"/>
    </location>
</feature>
<keyword evidence="6" id="KW-0436">Ligase</keyword>
<evidence type="ECO:0000256" key="11">
    <source>
        <dbReference type="ARBA" id="ARBA00022975"/>
    </source>
</evidence>
<evidence type="ECO:0000256" key="12">
    <source>
        <dbReference type="ARBA" id="ARBA00044031"/>
    </source>
</evidence>
<comment type="subunit">
    <text evidence="12">Heterodimer composed of 2 chains; the small (or glutamine) chain promotes the hydrolysis of glutamine to ammonia, which is used by the large (or ammonia) chain to synthesize carbamoyl phosphate.</text>
</comment>
<dbReference type="PRINTS" id="PR00099">
    <property type="entry name" value="CPSGATASE"/>
</dbReference>